<dbReference type="AlphaFoldDB" id="J9DCQ6"/>
<comment type="caution">
    <text evidence="2">The sequence shown here is derived from an EMBL/GenBank/DDBJ whole genome shotgun (WGS) entry which is preliminary data.</text>
</comment>
<evidence type="ECO:0008006" key="4">
    <source>
        <dbReference type="Google" id="ProtNLM"/>
    </source>
</evidence>
<dbReference type="PANTHER" id="PTHR20938">
    <property type="entry name" value="INTEGRATOR COMPLEX SUBUNIT 4"/>
    <property type="match status" value="1"/>
</dbReference>
<feature type="compositionally biased region" description="Polar residues" evidence="1">
    <location>
        <begin position="479"/>
        <end position="490"/>
    </location>
</feature>
<evidence type="ECO:0000313" key="2">
    <source>
        <dbReference type="EMBL" id="EJW05249.1"/>
    </source>
</evidence>
<accession>J9DCQ6</accession>
<dbReference type="InParanoid" id="J9DCQ6"/>
<dbReference type="Gene3D" id="1.25.10.10">
    <property type="entry name" value="Leucine-rich Repeat Variant"/>
    <property type="match status" value="1"/>
</dbReference>
<dbReference type="PANTHER" id="PTHR20938:SF0">
    <property type="entry name" value="INTEGRATOR COMPLEX SUBUNIT 4"/>
    <property type="match status" value="1"/>
</dbReference>
<reference evidence="3" key="2">
    <citation type="submission" date="2015-07" db="EMBL/GenBank/DDBJ databases">
        <title>Contrasting host-pathogen interactions and genome evolution in two generalist and specialist microsporidian pathogens of mosquitoes.</title>
        <authorList>
            <consortium name="The Broad Institute Genomics Platform"/>
            <consortium name="The Broad Institute Genome Sequencing Center for Infectious Disease"/>
            <person name="Cuomo C.A."/>
            <person name="Sanscrainte N.D."/>
            <person name="Goldberg J.M."/>
            <person name="Heiman D."/>
            <person name="Young S."/>
            <person name="Zeng Q."/>
            <person name="Becnel J.J."/>
            <person name="Birren B.W."/>
        </authorList>
    </citation>
    <scope>NUCLEOTIDE SEQUENCE [LARGE SCALE GENOMIC DNA]</scope>
    <source>
        <strain evidence="3">USNM 41457</strain>
    </source>
</reference>
<organism evidence="2 3">
    <name type="scientific">Edhazardia aedis (strain USNM 41457)</name>
    <name type="common">Microsporidian parasite</name>
    <dbReference type="NCBI Taxonomy" id="1003232"/>
    <lineage>
        <taxon>Eukaryota</taxon>
        <taxon>Fungi</taxon>
        <taxon>Fungi incertae sedis</taxon>
        <taxon>Microsporidia</taxon>
        <taxon>Edhazardia</taxon>
    </lineage>
</organism>
<evidence type="ECO:0000256" key="1">
    <source>
        <dbReference type="SAM" id="MobiDB-lite"/>
    </source>
</evidence>
<dbReference type="InterPro" id="IPR016024">
    <property type="entry name" value="ARM-type_fold"/>
</dbReference>
<sequence length="830" mass="97688">MLPGVSIYDFLPIHECSALSMFHEDLIVSKVKKIDNYFFNYCSEECKNALYVFFLKNNLTVDKKMLNNESALIRKISHKKSKNNDDILKLINDPNLDVKLYAIAEAKPFRSFFNYLNDSNCFIRLEVLKKIINPIYLKSLNNSDYTILFGHICDLINDSYKKIRILASKSLKLFNNISQTKILELLSKTDEKNEIKPGTFVHGFEDECDEVRFYTIESICSLTKNNEIAIKAFDFLTDSLNDEISAVKEHCSIWILRITKKYDIKSNMELLDTLFSNLREKNDLIKKNVYFTIACLKYDDECIQYCVEKFEKLIDRRIDLDMILKTLIILVQKNHEYFLRLYEKISKHKNKTTFLDTKKIMLIDNMQVFFNVMIIQELISKGYRIDYPQQIKKNLFYYVLKKRFVYDSIGIDNNILAENPKITKKNKKTNKRNLKLRANLPSKFQKPEIFNQLENPFDDILNVSKKRKLSKKEPKENNLHQNCAQNDKSTTYNENYKEDDIYDRLNKNSENILTSSEQPVLKFYKCSQEIANKKSNITKNILKSDAINIFSEKTTSNKKSILSFKSIEKDPEDIRNTNNFEPLEKKFKKLDAVNFFKHNDDNIINTEIDNKQSHSRKKDKRLCLSSNFPQNFHKSDINDTNHIFKSILGMFIDDIYKCKKLSCLIKRYKNNFAKSFYDCDISEPYRLFFDAICKIFKVGDDKPLKAFCIKFNVLYTDNSTKKKLLDILEIIDRCKKHVLYITCPTKIFRKFNLPLQFELPMHISSNISDVFIKVKGKKTSSVYKAEEKTSIVFFDKISKILTVYAYITLDDSEIILSEKHKIIIENMQSL</sequence>
<reference evidence="2 3" key="1">
    <citation type="submission" date="2011-08" db="EMBL/GenBank/DDBJ databases">
        <authorList>
            <person name="Liu Z.J."/>
            <person name="Shi F.L."/>
            <person name="Lu J.Q."/>
            <person name="Li M."/>
            <person name="Wang Z.L."/>
        </authorList>
    </citation>
    <scope>NUCLEOTIDE SEQUENCE [LARGE SCALE GENOMIC DNA]</scope>
    <source>
        <strain evidence="2 3">USNM 41457</strain>
    </source>
</reference>
<protein>
    <recommendedName>
        <fullName evidence="4">Condensin complex subunit 1 C-terminal domain-containing protein</fullName>
    </recommendedName>
</protein>
<gene>
    <name evidence="2" type="ORF">EDEG_00714</name>
</gene>
<dbReference type="InterPro" id="IPR011989">
    <property type="entry name" value="ARM-like"/>
</dbReference>
<dbReference type="OrthoDB" id="2189986at2759"/>
<keyword evidence="3" id="KW-1185">Reference proteome</keyword>
<proteinExistence type="predicted"/>
<feature type="region of interest" description="Disordered" evidence="1">
    <location>
        <begin position="469"/>
        <end position="490"/>
    </location>
</feature>
<evidence type="ECO:0000313" key="3">
    <source>
        <dbReference type="Proteomes" id="UP000003163"/>
    </source>
</evidence>
<dbReference type="Proteomes" id="UP000003163">
    <property type="component" value="Unassembled WGS sequence"/>
</dbReference>
<dbReference type="VEuPathDB" id="MicrosporidiaDB:EDEG_00714"/>
<dbReference type="SUPFAM" id="SSF48371">
    <property type="entry name" value="ARM repeat"/>
    <property type="match status" value="1"/>
</dbReference>
<dbReference type="EMBL" id="AFBI03000008">
    <property type="protein sequence ID" value="EJW05249.1"/>
    <property type="molecule type" value="Genomic_DNA"/>
</dbReference>
<name>J9DCQ6_EDHAE</name>
<dbReference type="STRING" id="1003232.J9DCQ6"/>
<dbReference type="HOGENOM" id="CLU_341615_0_0_1"/>